<dbReference type="RefSeq" id="WP_141609205.1">
    <property type="nucleotide sequence ID" value="NZ_VIGC02000006.1"/>
</dbReference>
<dbReference type="PANTHER" id="PTHR45947:SF3">
    <property type="entry name" value="SULFOQUINOVOSYL TRANSFERASE SQD2"/>
    <property type="match status" value="1"/>
</dbReference>
<dbReference type="Gene3D" id="3.40.50.2000">
    <property type="entry name" value="Glycogen Phosphorylase B"/>
    <property type="match status" value="2"/>
</dbReference>
<dbReference type="PANTHER" id="PTHR45947">
    <property type="entry name" value="SULFOQUINOVOSYL TRANSFERASE SQD2"/>
    <property type="match status" value="1"/>
</dbReference>
<dbReference type="Proteomes" id="UP000317371">
    <property type="component" value="Unassembled WGS sequence"/>
</dbReference>
<reference evidence="3 4" key="1">
    <citation type="submission" date="2019-06" db="EMBL/GenBank/DDBJ databases">
        <title>Genome sequence of Litorilinea aerophila BAA-2444.</title>
        <authorList>
            <person name="Maclea K.S."/>
            <person name="Maurais E.G."/>
            <person name="Iannazzi L.C."/>
        </authorList>
    </citation>
    <scope>NUCLEOTIDE SEQUENCE [LARGE SCALE GENOMIC DNA]</scope>
    <source>
        <strain evidence="3 4">ATCC BAA-2444</strain>
    </source>
</reference>
<proteinExistence type="predicted"/>
<sequence length="428" mass="48541">MRILHVTQRYLPAVGGAELYLEGVSKRLAADGHDVTVVTTDAWDFELFWNPDARRIPQPEAIIDGVRVLRFPVRHLPLSHWSYPAMRRLLWILASVSAIPSPWLHRLARYTPWTPELFRWFATTQERFDLVAGMTIVFEPLIAAAQQFAWQNQKPFVIYPLTHLGVGQEPGQDPVSRFYTMRHQVELVLNSAFLLAINADEANFYRQRGLSPDRIAVVGPGVNLAELQGGNGSHLRQRYGLKGPIVGMLSTMAYDKGTMHVIEAIRTLWQKGVNVHLILAGSVLEQFRHYWDNLPTTERQRIILLGAIDHQTKLDLLDAIDILVLPSRTDSFGIVFLEAWTYAKPVIAAQAWGVRTVVDHGRDGLLIPFGDVQALAEAIQTLIENPQLRRQMGEAGRHKVLHQHTWDHKYPRIREIYGALAHRGTSTI</sequence>
<evidence type="ECO:0000259" key="2">
    <source>
        <dbReference type="Pfam" id="PF13579"/>
    </source>
</evidence>
<feature type="domain" description="Glycosyl transferase family 1" evidence="1">
    <location>
        <begin position="242"/>
        <end position="398"/>
    </location>
</feature>
<dbReference type="EMBL" id="VIGC01000006">
    <property type="protein sequence ID" value="TQE96833.1"/>
    <property type="molecule type" value="Genomic_DNA"/>
</dbReference>
<protein>
    <submittedName>
        <fullName evidence="3">Glycosyltransferase family 4 protein</fullName>
    </submittedName>
</protein>
<dbReference type="SUPFAM" id="SSF53756">
    <property type="entry name" value="UDP-Glycosyltransferase/glycogen phosphorylase"/>
    <property type="match status" value="1"/>
</dbReference>
<dbReference type="AlphaFoldDB" id="A0A540VL31"/>
<comment type="caution">
    <text evidence="3">The sequence shown here is derived from an EMBL/GenBank/DDBJ whole genome shotgun (WGS) entry which is preliminary data.</text>
</comment>
<dbReference type="CDD" id="cd03801">
    <property type="entry name" value="GT4_PimA-like"/>
    <property type="match status" value="1"/>
</dbReference>
<evidence type="ECO:0000313" key="4">
    <source>
        <dbReference type="Proteomes" id="UP000317371"/>
    </source>
</evidence>
<evidence type="ECO:0000259" key="1">
    <source>
        <dbReference type="Pfam" id="PF00534"/>
    </source>
</evidence>
<name>A0A540VL31_9CHLR</name>
<evidence type="ECO:0000313" key="3">
    <source>
        <dbReference type="EMBL" id="TQE96833.1"/>
    </source>
</evidence>
<dbReference type="InParanoid" id="A0A540VL31"/>
<gene>
    <name evidence="3" type="ORF">FKZ61_06130</name>
</gene>
<keyword evidence="4" id="KW-1185">Reference proteome</keyword>
<dbReference type="Pfam" id="PF13579">
    <property type="entry name" value="Glyco_trans_4_4"/>
    <property type="match status" value="1"/>
</dbReference>
<keyword evidence="3" id="KW-0808">Transferase</keyword>
<organism evidence="3 4">
    <name type="scientific">Litorilinea aerophila</name>
    <dbReference type="NCBI Taxonomy" id="1204385"/>
    <lineage>
        <taxon>Bacteria</taxon>
        <taxon>Bacillati</taxon>
        <taxon>Chloroflexota</taxon>
        <taxon>Caldilineae</taxon>
        <taxon>Caldilineales</taxon>
        <taxon>Caldilineaceae</taxon>
        <taxon>Litorilinea</taxon>
    </lineage>
</organism>
<dbReference type="InterPro" id="IPR001296">
    <property type="entry name" value="Glyco_trans_1"/>
</dbReference>
<feature type="domain" description="Glycosyltransferase subfamily 4-like N-terminal" evidence="2">
    <location>
        <begin position="15"/>
        <end position="221"/>
    </location>
</feature>
<dbReference type="OrthoDB" id="140820at2"/>
<dbReference type="GO" id="GO:0016758">
    <property type="term" value="F:hexosyltransferase activity"/>
    <property type="evidence" value="ECO:0007669"/>
    <property type="project" value="TreeGrafter"/>
</dbReference>
<dbReference type="Pfam" id="PF00534">
    <property type="entry name" value="Glycos_transf_1"/>
    <property type="match status" value="1"/>
</dbReference>
<accession>A0A540VL31</accession>
<dbReference type="InterPro" id="IPR050194">
    <property type="entry name" value="Glycosyltransferase_grp1"/>
</dbReference>
<dbReference type="InterPro" id="IPR028098">
    <property type="entry name" value="Glyco_trans_4-like_N"/>
</dbReference>